<dbReference type="EMBL" id="KB446563">
    <property type="protein sequence ID" value="EME78251.1"/>
    <property type="molecule type" value="Genomic_DNA"/>
</dbReference>
<dbReference type="HOGENOM" id="CLU_2741131_0_0_1"/>
<dbReference type="OrthoDB" id="5340163at2759"/>
<sequence>MRNRDLPSLRDSELGTGRGMGHANMLKLHLDKIFLAFCRTRNIKDEFLMTYNASGIFEGPESLDKYGPRYG</sequence>
<evidence type="ECO:0000313" key="1">
    <source>
        <dbReference type="EMBL" id="EME78251.1"/>
    </source>
</evidence>
<dbReference type="AlphaFoldDB" id="M3A1L3"/>
<name>M3A1L3_PSEFD</name>
<keyword evidence="2" id="KW-1185">Reference proteome</keyword>
<accession>M3A1L3</accession>
<dbReference type="GeneID" id="19333938"/>
<dbReference type="Proteomes" id="UP000016932">
    <property type="component" value="Unassembled WGS sequence"/>
</dbReference>
<dbReference type="KEGG" id="pfj:MYCFIDRAFT_178417"/>
<dbReference type="RefSeq" id="XP_007930660.1">
    <property type="nucleotide sequence ID" value="XM_007932469.1"/>
</dbReference>
<gene>
    <name evidence="1" type="ORF">MYCFIDRAFT_178417</name>
</gene>
<dbReference type="VEuPathDB" id="FungiDB:MYCFIDRAFT_178417"/>
<reference evidence="1 2" key="1">
    <citation type="journal article" date="2012" name="PLoS Pathog.">
        <title>Diverse lifestyles and strategies of plant pathogenesis encoded in the genomes of eighteen Dothideomycetes fungi.</title>
        <authorList>
            <person name="Ohm R.A."/>
            <person name="Feau N."/>
            <person name="Henrissat B."/>
            <person name="Schoch C.L."/>
            <person name="Horwitz B.A."/>
            <person name="Barry K.W."/>
            <person name="Condon B.J."/>
            <person name="Copeland A.C."/>
            <person name="Dhillon B."/>
            <person name="Glaser F."/>
            <person name="Hesse C.N."/>
            <person name="Kosti I."/>
            <person name="LaButti K."/>
            <person name="Lindquist E.A."/>
            <person name="Lucas S."/>
            <person name="Salamov A.A."/>
            <person name="Bradshaw R.E."/>
            <person name="Ciuffetti L."/>
            <person name="Hamelin R.C."/>
            <person name="Kema G.H.J."/>
            <person name="Lawrence C."/>
            <person name="Scott J.A."/>
            <person name="Spatafora J.W."/>
            <person name="Turgeon B.G."/>
            <person name="de Wit P.J.G.M."/>
            <person name="Zhong S."/>
            <person name="Goodwin S.B."/>
            <person name="Grigoriev I.V."/>
        </authorList>
    </citation>
    <scope>NUCLEOTIDE SEQUENCE [LARGE SCALE GENOMIC DNA]</scope>
    <source>
        <strain evidence="1 2">CIRAD86</strain>
    </source>
</reference>
<proteinExistence type="predicted"/>
<protein>
    <submittedName>
        <fullName evidence="1">Uncharacterized protein</fullName>
    </submittedName>
</protein>
<organism evidence="1 2">
    <name type="scientific">Pseudocercospora fijiensis (strain CIRAD86)</name>
    <name type="common">Black leaf streak disease fungus</name>
    <name type="synonym">Mycosphaerella fijiensis</name>
    <dbReference type="NCBI Taxonomy" id="383855"/>
    <lineage>
        <taxon>Eukaryota</taxon>
        <taxon>Fungi</taxon>
        <taxon>Dikarya</taxon>
        <taxon>Ascomycota</taxon>
        <taxon>Pezizomycotina</taxon>
        <taxon>Dothideomycetes</taxon>
        <taxon>Dothideomycetidae</taxon>
        <taxon>Mycosphaerellales</taxon>
        <taxon>Mycosphaerellaceae</taxon>
        <taxon>Pseudocercospora</taxon>
    </lineage>
</organism>
<evidence type="ECO:0000313" key="2">
    <source>
        <dbReference type="Proteomes" id="UP000016932"/>
    </source>
</evidence>